<evidence type="ECO:0000256" key="1">
    <source>
        <dbReference type="SAM" id="Coils"/>
    </source>
</evidence>
<evidence type="ECO:0000256" key="2">
    <source>
        <dbReference type="SAM" id="MobiDB-lite"/>
    </source>
</evidence>
<dbReference type="InterPro" id="IPR011989">
    <property type="entry name" value="ARM-like"/>
</dbReference>
<feature type="coiled-coil region" evidence="1">
    <location>
        <begin position="390"/>
        <end position="417"/>
    </location>
</feature>
<dbReference type="KEGG" id="bvo:Pan97_37540"/>
<evidence type="ECO:0000313" key="3">
    <source>
        <dbReference type="EMBL" id="QDU76699.1"/>
    </source>
</evidence>
<reference evidence="4" key="1">
    <citation type="submission" date="2019-02" db="EMBL/GenBank/DDBJ databases">
        <title>Deep-cultivation of Planctomycetes and their phenomic and genomic characterization uncovers novel biology.</title>
        <authorList>
            <person name="Wiegand S."/>
            <person name="Jogler M."/>
            <person name="Boedeker C."/>
            <person name="Pinto D."/>
            <person name="Vollmers J."/>
            <person name="Rivas-Marin E."/>
            <person name="Kohn T."/>
            <person name="Peeters S.H."/>
            <person name="Heuer A."/>
            <person name="Rast P."/>
            <person name="Oberbeckmann S."/>
            <person name="Bunk B."/>
            <person name="Jeske O."/>
            <person name="Meyerdierks A."/>
            <person name="Storesund J.E."/>
            <person name="Kallscheuer N."/>
            <person name="Luecker S."/>
            <person name="Lage O.M."/>
            <person name="Pohl T."/>
            <person name="Merkel B.J."/>
            <person name="Hornburger P."/>
            <person name="Mueller R.-W."/>
            <person name="Bruemmer F."/>
            <person name="Labrenz M."/>
            <person name="Spormann A.M."/>
            <person name="Op den Camp H."/>
            <person name="Overmann J."/>
            <person name="Amann R."/>
            <person name="Jetten M.S.M."/>
            <person name="Mascher T."/>
            <person name="Medema M.H."/>
            <person name="Devos D.P."/>
            <person name="Kaster A.-K."/>
            <person name="Ovreas L."/>
            <person name="Rohde M."/>
            <person name="Galperin M.Y."/>
            <person name="Jogler C."/>
        </authorList>
    </citation>
    <scope>NUCLEOTIDE SEQUENCE [LARGE SCALE GENOMIC DNA]</scope>
    <source>
        <strain evidence="4">Pan97</strain>
    </source>
</reference>
<accession>A0A518CBV0</accession>
<proteinExistence type="predicted"/>
<keyword evidence="1" id="KW-0175">Coiled coil</keyword>
<evidence type="ECO:0008006" key="5">
    <source>
        <dbReference type="Google" id="ProtNLM"/>
    </source>
</evidence>
<gene>
    <name evidence="3" type="ORF">Pan97_37540</name>
</gene>
<dbReference type="RefSeq" id="WP_144975009.1">
    <property type="nucleotide sequence ID" value="NZ_CP036289.1"/>
</dbReference>
<evidence type="ECO:0000313" key="4">
    <source>
        <dbReference type="Proteomes" id="UP000318626"/>
    </source>
</evidence>
<sequence length="419" mass="47414">MNTRAFIAMILLGLMSIELPGQQPFRYTSREEDDRRRAEQRDAERQQRPVLPEKLLQKLDQIRKSGELSGSGGGKDTAYYHYHILFYDVLRPNVEAPFDTQGLQPGMTRQVLSLCGSGDAKPPQRFPYETVLVLSELRKNQMANELPELAEDASQPTAVRYASIFALYRAGEPFRTDTLISILEKETKLENRIIGLIALMHGGEKSVPTLLKNLEDENVEVATAAACGLYYAMPPEAVPLLDKAYRRHGHGSPPLLILSALQRYENEPCREVLAGLVQDTLDGKLPIQNMYRILSAFEGACDQDWQRVAGIKEFDPVIEAEASLQWYAEHRMKRDQQRQTLSARLANARKQLEVAQQVEALRHEEYKRLLLLQGDEIVTAEMSQAAHAKWQTVKAEVAQMLQEVNQYEAQLKGLDAGER</sequence>
<dbReference type="Gene3D" id="1.25.10.10">
    <property type="entry name" value="Leucine-rich Repeat Variant"/>
    <property type="match status" value="1"/>
</dbReference>
<dbReference type="AlphaFoldDB" id="A0A518CBV0"/>
<dbReference type="Proteomes" id="UP000318626">
    <property type="component" value="Chromosome"/>
</dbReference>
<organism evidence="3 4">
    <name type="scientific">Bremerella volcania</name>
    <dbReference type="NCBI Taxonomy" id="2527984"/>
    <lineage>
        <taxon>Bacteria</taxon>
        <taxon>Pseudomonadati</taxon>
        <taxon>Planctomycetota</taxon>
        <taxon>Planctomycetia</taxon>
        <taxon>Pirellulales</taxon>
        <taxon>Pirellulaceae</taxon>
        <taxon>Bremerella</taxon>
    </lineage>
</organism>
<feature type="region of interest" description="Disordered" evidence="2">
    <location>
        <begin position="25"/>
        <end position="50"/>
    </location>
</feature>
<protein>
    <recommendedName>
        <fullName evidence="5">HEAT repeat protein</fullName>
    </recommendedName>
</protein>
<name>A0A518CBV0_9BACT</name>
<dbReference type="InterPro" id="IPR016024">
    <property type="entry name" value="ARM-type_fold"/>
</dbReference>
<dbReference type="EMBL" id="CP036289">
    <property type="protein sequence ID" value="QDU76699.1"/>
    <property type="molecule type" value="Genomic_DNA"/>
</dbReference>
<keyword evidence="4" id="KW-1185">Reference proteome</keyword>
<feature type="compositionally biased region" description="Basic and acidic residues" evidence="2">
    <location>
        <begin position="28"/>
        <end position="47"/>
    </location>
</feature>
<dbReference type="SUPFAM" id="SSF48371">
    <property type="entry name" value="ARM repeat"/>
    <property type="match status" value="1"/>
</dbReference>